<dbReference type="PANTHER" id="PTHR34107">
    <property type="entry name" value="SLL0198 PROTEIN-RELATED"/>
    <property type="match status" value="1"/>
</dbReference>
<organism evidence="3 4">
    <name type="scientific">Mediterraneibacter gnavus</name>
    <name type="common">Ruminococcus gnavus</name>
    <dbReference type="NCBI Taxonomy" id="33038"/>
    <lineage>
        <taxon>Bacteria</taxon>
        <taxon>Bacillati</taxon>
        <taxon>Bacillota</taxon>
        <taxon>Clostridia</taxon>
        <taxon>Lachnospirales</taxon>
        <taxon>Lachnospiraceae</taxon>
        <taxon>Mediterraneibacter</taxon>
    </lineage>
</organism>
<dbReference type="CDD" id="cd06260">
    <property type="entry name" value="DUF820-like"/>
    <property type="match status" value="1"/>
</dbReference>
<name>A0A2N5PXD6_MEDGN</name>
<dbReference type="InterPro" id="IPR008538">
    <property type="entry name" value="Uma2"/>
</dbReference>
<protein>
    <recommendedName>
        <fullName evidence="1">Putative restriction endonuclease domain-containing protein</fullName>
    </recommendedName>
</protein>
<dbReference type="Pfam" id="PF05685">
    <property type="entry name" value="Uma2"/>
    <property type="match status" value="1"/>
</dbReference>
<dbReference type="InterPro" id="IPR012296">
    <property type="entry name" value="Nuclease_put_TT1808"/>
</dbReference>
<evidence type="ECO:0000313" key="2">
    <source>
        <dbReference type="EMBL" id="PLT75448.1"/>
    </source>
</evidence>
<accession>A0A2N5PXD6</accession>
<gene>
    <name evidence="3" type="ORF">CDL20_12960</name>
    <name evidence="2" type="ORF">CDL23_08645</name>
</gene>
<dbReference type="RefSeq" id="WP_101882873.1">
    <property type="nucleotide sequence ID" value="NZ_BAABSA010000032.1"/>
</dbReference>
<dbReference type="EMBL" id="NIHT01000011">
    <property type="protein sequence ID" value="PLT75448.1"/>
    <property type="molecule type" value="Genomic_DNA"/>
</dbReference>
<evidence type="ECO:0000259" key="1">
    <source>
        <dbReference type="Pfam" id="PF05685"/>
    </source>
</evidence>
<proteinExistence type="predicted"/>
<sequence>MPLLKTTTHTIDDIYALPDGQRAELIDGQIYNMAPPSPLHQELVMELSASLRNYIKKKGGNCKVYPAPFAVFIKDDDSNYVEPDISIVCDSNKISHRGCEGAPDFIIEIVSPSSRKMDYSTKNTLYTDAGVREYWIVDPARERTTVYRYEEDVAPVIIPFHDTLKLKIYEDFEICIDDLLK</sequence>
<reference evidence="4 5" key="1">
    <citation type="journal article" date="2017" name="Genome Med.">
        <title>A novel Ruminococcus gnavus clade enriched in inflammatory bowel disease patients.</title>
        <authorList>
            <person name="Hall A.B."/>
            <person name="Yassour M."/>
            <person name="Sauk J."/>
            <person name="Garner A."/>
            <person name="Jiang X."/>
            <person name="Arthur T."/>
            <person name="Lagoudas G.K."/>
            <person name="Vatanen T."/>
            <person name="Fornelos N."/>
            <person name="Wilson R."/>
            <person name="Bertha M."/>
            <person name="Cohen M."/>
            <person name="Garber J."/>
            <person name="Khalili H."/>
            <person name="Gevers D."/>
            <person name="Ananthakrishnan A.N."/>
            <person name="Kugathasan S."/>
            <person name="Lander E.S."/>
            <person name="Blainey P."/>
            <person name="Vlamakis H."/>
            <person name="Xavier R.J."/>
            <person name="Huttenhower C."/>
        </authorList>
    </citation>
    <scope>NUCLEOTIDE SEQUENCE [LARGE SCALE GENOMIC DNA]</scope>
    <source>
        <strain evidence="2 5">RJX1125</strain>
        <strain evidence="3 4">RJX1128</strain>
    </source>
</reference>
<dbReference type="SUPFAM" id="SSF52980">
    <property type="entry name" value="Restriction endonuclease-like"/>
    <property type="match status" value="1"/>
</dbReference>
<dbReference type="PANTHER" id="PTHR34107:SF4">
    <property type="entry name" value="SLL1222 PROTEIN"/>
    <property type="match status" value="1"/>
</dbReference>
<dbReference type="Gene3D" id="3.90.1570.10">
    <property type="entry name" value="tt1808, chain A"/>
    <property type="match status" value="1"/>
</dbReference>
<dbReference type="Proteomes" id="UP000235093">
    <property type="component" value="Unassembled WGS sequence"/>
</dbReference>
<evidence type="ECO:0000313" key="5">
    <source>
        <dbReference type="Proteomes" id="UP000235093"/>
    </source>
</evidence>
<dbReference type="Proteomes" id="UP000234840">
    <property type="component" value="Unassembled WGS sequence"/>
</dbReference>
<dbReference type="EMBL" id="NIHW01000038">
    <property type="protein sequence ID" value="PLT83996.1"/>
    <property type="molecule type" value="Genomic_DNA"/>
</dbReference>
<dbReference type="InterPro" id="IPR011335">
    <property type="entry name" value="Restrct_endonuc-II-like"/>
</dbReference>
<evidence type="ECO:0000313" key="4">
    <source>
        <dbReference type="Proteomes" id="UP000234840"/>
    </source>
</evidence>
<dbReference type="AlphaFoldDB" id="A0A2N5PXD6"/>
<comment type="caution">
    <text evidence="3">The sequence shown here is derived from an EMBL/GenBank/DDBJ whole genome shotgun (WGS) entry which is preliminary data.</text>
</comment>
<feature type="domain" description="Putative restriction endonuclease" evidence="1">
    <location>
        <begin position="13"/>
        <end position="166"/>
    </location>
</feature>
<evidence type="ECO:0000313" key="3">
    <source>
        <dbReference type="EMBL" id="PLT83996.1"/>
    </source>
</evidence>